<feature type="chain" id="PRO_5011493244" evidence="1">
    <location>
        <begin position="23"/>
        <end position="246"/>
    </location>
</feature>
<feature type="domain" description="Ice-binding protein C-terminal" evidence="2">
    <location>
        <begin position="222"/>
        <end position="244"/>
    </location>
</feature>
<dbReference type="Pfam" id="PF07589">
    <property type="entry name" value="PEP-CTERM"/>
    <property type="match status" value="1"/>
</dbReference>
<organism evidence="3 4">
    <name type="scientific">Nitrosomonas nitrosa</name>
    <dbReference type="NCBI Taxonomy" id="52442"/>
    <lineage>
        <taxon>Bacteria</taxon>
        <taxon>Pseudomonadati</taxon>
        <taxon>Pseudomonadota</taxon>
        <taxon>Betaproteobacteria</taxon>
        <taxon>Nitrosomonadales</taxon>
        <taxon>Nitrosomonadaceae</taxon>
        <taxon>Nitrosomonas</taxon>
    </lineage>
</organism>
<dbReference type="Proteomes" id="UP000199561">
    <property type="component" value="Unassembled WGS sequence"/>
</dbReference>
<dbReference type="NCBIfam" id="TIGR02595">
    <property type="entry name" value="PEP_CTERM"/>
    <property type="match status" value="1"/>
</dbReference>
<sequence length="246" mass="26523">MKKIIVAGIAIFCSGWIGSAVAGPITWDTVSGTGSCTSGAGNSCTFTGNDGEILKARAYATNNNSGTGAFKKATLTIWDGGLGVKNPDSSNENSNPNHAVDNNGRDDLVVFEYASPSDFITFEYTSFEIGWRYWDSDVSVWIGGEGLMADYDFTSKKFSDLASLGFTKFDFNDVPINTQQNLASYSGPYLILAPKFGDSLDFIKISQINGEKTEVRFPPAEIPEPGSIALFSAALIGLWANRRKRS</sequence>
<dbReference type="RefSeq" id="WP_090667226.1">
    <property type="nucleotide sequence ID" value="NZ_FOUF01000007.1"/>
</dbReference>
<gene>
    <name evidence="3" type="ORF">SAMN05421880_10799</name>
</gene>
<evidence type="ECO:0000256" key="1">
    <source>
        <dbReference type="SAM" id="SignalP"/>
    </source>
</evidence>
<dbReference type="AlphaFoldDB" id="A0A1I4NF41"/>
<reference evidence="3 4" key="1">
    <citation type="submission" date="2016-10" db="EMBL/GenBank/DDBJ databases">
        <authorList>
            <person name="de Groot N.N."/>
        </authorList>
    </citation>
    <scope>NUCLEOTIDE SEQUENCE [LARGE SCALE GENOMIC DNA]</scope>
    <source>
        <strain evidence="3 4">Nm146</strain>
    </source>
</reference>
<keyword evidence="4" id="KW-1185">Reference proteome</keyword>
<feature type="signal peptide" evidence="1">
    <location>
        <begin position="1"/>
        <end position="22"/>
    </location>
</feature>
<evidence type="ECO:0000259" key="2">
    <source>
        <dbReference type="Pfam" id="PF07589"/>
    </source>
</evidence>
<evidence type="ECO:0000313" key="3">
    <source>
        <dbReference type="EMBL" id="SFM14111.1"/>
    </source>
</evidence>
<dbReference type="EMBL" id="FOUF01000007">
    <property type="protein sequence ID" value="SFM14111.1"/>
    <property type="molecule type" value="Genomic_DNA"/>
</dbReference>
<accession>A0A1I4NF41</accession>
<dbReference type="InterPro" id="IPR013424">
    <property type="entry name" value="Ice-binding_C"/>
</dbReference>
<keyword evidence="1" id="KW-0732">Signal</keyword>
<protein>
    <submittedName>
        <fullName evidence="3">PEP-CTERM protein-sorting domain-containing protein</fullName>
    </submittedName>
</protein>
<evidence type="ECO:0000313" key="4">
    <source>
        <dbReference type="Proteomes" id="UP000199561"/>
    </source>
</evidence>
<name>A0A1I4NF41_9PROT</name>
<proteinExistence type="predicted"/>